<evidence type="ECO:0000256" key="1">
    <source>
        <dbReference type="SAM" id="MobiDB-lite"/>
    </source>
</evidence>
<reference evidence="2 3" key="1">
    <citation type="submission" date="2018-08" db="EMBL/GenBank/DDBJ databases">
        <title>Fulvimarina sp. 85, whole genome shotgun sequence.</title>
        <authorList>
            <person name="Tuo L."/>
        </authorList>
    </citation>
    <scope>NUCLEOTIDE SEQUENCE [LARGE SCALE GENOMIC DNA]</scope>
    <source>
        <strain evidence="2 3">85</strain>
    </source>
</reference>
<dbReference type="EMBL" id="QURL01000003">
    <property type="protein sequence ID" value="RFC64171.1"/>
    <property type="molecule type" value="Genomic_DNA"/>
</dbReference>
<accession>A0A371X4L5</accession>
<dbReference type="Proteomes" id="UP000264310">
    <property type="component" value="Unassembled WGS sequence"/>
</dbReference>
<protein>
    <submittedName>
        <fullName evidence="2">Uncharacterized protein</fullName>
    </submittedName>
</protein>
<dbReference type="RefSeq" id="WP_116682588.1">
    <property type="nucleotide sequence ID" value="NZ_QURL01000003.1"/>
</dbReference>
<gene>
    <name evidence="2" type="ORF">DYI37_07385</name>
</gene>
<dbReference type="OrthoDB" id="7906717at2"/>
<name>A0A371X4L5_9HYPH</name>
<evidence type="ECO:0000313" key="2">
    <source>
        <dbReference type="EMBL" id="RFC64171.1"/>
    </source>
</evidence>
<proteinExistence type="predicted"/>
<comment type="caution">
    <text evidence="2">The sequence shown here is derived from an EMBL/GenBank/DDBJ whole genome shotgun (WGS) entry which is preliminary data.</text>
</comment>
<feature type="region of interest" description="Disordered" evidence="1">
    <location>
        <begin position="145"/>
        <end position="184"/>
    </location>
</feature>
<evidence type="ECO:0000313" key="3">
    <source>
        <dbReference type="Proteomes" id="UP000264310"/>
    </source>
</evidence>
<sequence length="184" mass="18457">MRLRSDAASPVPPKVPVRGAAALGGALRCLAAASGFTIALTLASAATAQPYGPGPAGDLPGTSMADLPIVGAPQRVPGIPGARIFGDTNEERLYGKPFDDSYLTPKVIRPDVGNSASRQAIEGRSALGGVAADLYAREGPAAIGGSAITRGQSQGRVLRRAAPPAPAGSAPRHPALGGRAIIRP</sequence>
<keyword evidence="3" id="KW-1185">Reference proteome</keyword>
<organism evidence="2 3">
    <name type="scientific">Fulvimarina endophytica</name>
    <dbReference type="NCBI Taxonomy" id="2293836"/>
    <lineage>
        <taxon>Bacteria</taxon>
        <taxon>Pseudomonadati</taxon>
        <taxon>Pseudomonadota</taxon>
        <taxon>Alphaproteobacteria</taxon>
        <taxon>Hyphomicrobiales</taxon>
        <taxon>Aurantimonadaceae</taxon>
        <taxon>Fulvimarina</taxon>
    </lineage>
</organism>
<dbReference type="AlphaFoldDB" id="A0A371X4L5"/>